<comment type="cofactor">
    <cofactor evidence="1">
        <name>a divalent metal cation</name>
        <dbReference type="ChEBI" id="CHEBI:60240"/>
    </cofactor>
</comment>
<evidence type="ECO:0000256" key="3">
    <source>
        <dbReference type="ARBA" id="ARBA00029596"/>
    </source>
</evidence>
<dbReference type="NCBIfam" id="NF004850">
    <property type="entry name" value="PRK06201.1"/>
    <property type="match status" value="1"/>
</dbReference>
<accession>A0A5C4LBK9</accession>
<keyword evidence="7" id="KW-1185">Reference proteome</keyword>
<name>A0A5C4LBK9_9HYPH</name>
<dbReference type="PANTHER" id="PTHR33254">
    <property type="entry name" value="4-HYDROXY-4-METHYL-2-OXOGLUTARATE ALDOLASE 3-RELATED"/>
    <property type="match status" value="1"/>
</dbReference>
<evidence type="ECO:0000256" key="2">
    <source>
        <dbReference type="ARBA" id="ARBA00016549"/>
    </source>
</evidence>
<evidence type="ECO:0000256" key="4">
    <source>
        <dbReference type="ARBA" id="ARBA00030169"/>
    </source>
</evidence>
<evidence type="ECO:0000256" key="1">
    <source>
        <dbReference type="ARBA" id="ARBA00001968"/>
    </source>
</evidence>
<protein>
    <recommendedName>
        <fullName evidence="2">Putative 4-hydroxy-4-methyl-2-oxoglutarate aldolase</fullName>
    </recommendedName>
    <alternativeName>
        <fullName evidence="3">Regulator of ribonuclease activity homolog</fullName>
    </alternativeName>
    <alternativeName>
        <fullName evidence="4">RraA-like protein</fullName>
    </alternativeName>
</protein>
<proteinExistence type="predicted"/>
<keyword evidence="5" id="KW-0479">Metal-binding</keyword>
<keyword evidence="5" id="KW-0460">Magnesium</keyword>
<evidence type="ECO:0000313" key="7">
    <source>
        <dbReference type="Proteomes" id="UP000305267"/>
    </source>
</evidence>
<feature type="binding site" evidence="5">
    <location>
        <position position="112"/>
    </location>
    <ligand>
        <name>substrate</name>
    </ligand>
</feature>
<reference evidence="6 7" key="1">
    <citation type="submission" date="2019-06" db="EMBL/GenBank/DDBJ databases">
        <title>Genome of Methylobacterium sp. 17Sr1-39.</title>
        <authorList>
            <person name="Seo T."/>
        </authorList>
    </citation>
    <scope>NUCLEOTIDE SEQUENCE [LARGE SCALE GENOMIC DNA]</scope>
    <source>
        <strain evidence="6 7">17Sr1-39</strain>
    </source>
</reference>
<dbReference type="InterPro" id="IPR005493">
    <property type="entry name" value="RraA/RraA-like"/>
</dbReference>
<dbReference type="Gene3D" id="3.50.30.40">
    <property type="entry name" value="Ribonuclease E inhibitor RraA/RraA-like"/>
    <property type="match status" value="1"/>
</dbReference>
<dbReference type="OrthoDB" id="9812532at2"/>
<dbReference type="Proteomes" id="UP000305267">
    <property type="component" value="Unassembled WGS sequence"/>
</dbReference>
<dbReference type="PANTHER" id="PTHR33254:SF4">
    <property type="entry name" value="4-HYDROXY-4-METHYL-2-OXOGLUTARATE ALDOLASE 3-RELATED"/>
    <property type="match status" value="1"/>
</dbReference>
<organism evidence="6 7">
    <name type="scientific">Methylobacterium terricola</name>
    <dbReference type="NCBI Taxonomy" id="2583531"/>
    <lineage>
        <taxon>Bacteria</taxon>
        <taxon>Pseudomonadati</taxon>
        <taxon>Pseudomonadota</taxon>
        <taxon>Alphaproteobacteria</taxon>
        <taxon>Hyphomicrobiales</taxon>
        <taxon>Methylobacteriaceae</taxon>
        <taxon>Methylobacterium</taxon>
    </lineage>
</organism>
<feature type="binding site" evidence="5">
    <location>
        <begin position="90"/>
        <end position="93"/>
    </location>
    <ligand>
        <name>substrate</name>
    </ligand>
</feature>
<dbReference type="GO" id="GO:0046872">
    <property type="term" value="F:metal ion binding"/>
    <property type="evidence" value="ECO:0007669"/>
    <property type="project" value="UniProtKB-KW"/>
</dbReference>
<gene>
    <name evidence="6" type="ORF">FF100_28235</name>
</gene>
<comment type="caution">
    <text evidence="6">The sequence shown here is derived from an EMBL/GenBank/DDBJ whole genome shotgun (WGS) entry which is preliminary data.</text>
</comment>
<dbReference type="AlphaFoldDB" id="A0A5C4LBK9"/>
<comment type="cofactor">
    <cofactor evidence="5">
        <name>Mg(2+)</name>
        <dbReference type="ChEBI" id="CHEBI:18420"/>
    </cofactor>
</comment>
<dbReference type="Pfam" id="PF03737">
    <property type="entry name" value="RraA-like"/>
    <property type="match status" value="1"/>
</dbReference>
<evidence type="ECO:0000256" key="5">
    <source>
        <dbReference type="PIRSR" id="PIRSR605493-1"/>
    </source>
</evidence>
<dbReference type="RefSeq" id="WP_139039088.1">
    <property type="nucleotide sequence ID" value="NZ_VDDA01000020.1"/>
</dbReference>
<feature type="binding site" evidence="5">
    <location>
        <position position="113"/>
    </location>
    <ligand>
        <name>Mg(2+)</name>
        <dbReference type="ChEBI" id="CHEBI:18420"/>
    </ligand>
</feature>
<evidence type="ECO:0000313" key="6">
    <source>
        <dbReference type="EMBL" id="TNC08943.1"/>
    </source>
</evidence>
<dbReference type="EMBL" id="VDDA01000020">
    <property type="protein sequence ID" value="TNC08943.1"/>
    <property type="molecule type" value="Genomic_DNA"/>
</dbReference>
<sequence>MSDPVSPGDADLLDALRGVSTASLSDNMDRLAGPVGLKPFHRGGMLVGRALTVRVRGGDNLAIHQALERVRPGDVVVVDGGGGEDRALVGGIMKAIAESRGAAGFVIDGAIRDAADFAASDFPCYARAVTHRGPYKTGPGEIGVPVSVGGWVIRTGDVVVGDADGVVTFPPDQAGDLLAAAKAQEAREAEVLSLIAQGRYDGRYAQVPDAKAPDAKAPDGATAR</sequence>
<dbReference type="CDD" id="cd16841">
    <property type="entry name" value="RraA_family"/>
    <property type="match status" value="1"/>
</dbReference>
<dbReference type="InterPro" id="IPR036704">
    <property type="entry name" value="RraA/RraA-like_sf"/>
</dbReference>
<dbReference type="SUPFAM" id="SSF89562">
    <property type="entry name" value="RraA-like"/>
    <property type="match status" value="1"/>
</dbReference>